<evidence type="ECO:0000256" key="4">
    <source>
        <dbReference type="ARBA" id="ARBA00023125"/>
    </source>
</evidence>
<gene>
    <name evidence="7" type="ORF">EQ812_00860</name>
</gene>
<dbReference type="GeneID" id="58091375"/>
<sequence length="146" mass="17188">MKLKLFISPKETEQYVAVHSPILDNDTQTVIDTVNQLSQPKYLTARHDEDIYRLAITDITTFRTQHKTVTAVKDHTTYVVKERLYQLENMLTSNFIRISKSEIVNIDKIIKLQLEPNGLIRMYLESCDYTYSSRRYLKSIKERLSI</sequence>
<dbReference type="InterPro" id="IPR007492">
    <property type="entry name" value="LytTR_DNA-bd_dom"/>
</dbReference>
<feature type="domain" description="HTH LytTR-type" evidence="6">
    <location>
        <begin position="43"/>
        <end position="146"/>
    </location>
</feature>
<keyword evidence="2" id="KW-0963">Cytoplasm</keyword>
<dbReference type="Pfam" id="PF04397">
    <property type="entry name" value="LytTR"/>
    <property type="match status" value="1"/>
</dbReference>
<comment type="caution">
    <text evidence="7">The sequence shown here is derived from an EMBL/GenBank/DDBJ whole genome shotgun (WGS) entry which is preliminary data.</text>
</comment>
<dbReference type="RefSeq" id="WP_002492279.1">
    <property type="nucleotide sequence ID" value="NZ_AP021848.1"/>
</dbReference>
<evidence type="ECO:0000256" key="2">
    <source>
        <dbReference type="ARBA" id="ARBA00022490"/>
    </source>
</evidence>
<evidence type="ECO:0000313" key="8">
    <source>
        <dbReference type="Proteomes" id="UP000293637"/>
    </source>
</evidence>
<dbReference type="EMBL" id="SCHB01000001">
    <property type="protein sequence ID" value="TBW73384.1"/>
    <property type="molecule type" value="Genomic_DNA"/>
</dbReference>
<protein>
    <submittedName>
        <fullName evidence="7">Response regulator transcription factor</fullName>
    </submittedName>
</protein>
<dbReference type="InterPro" id="IPR046947">
    <property type="entry name" value="LytR-like"/>
</dbReference>
<evidence type="ECO:0000313" key="7">
    <source>
        <dbReference type="EMBL" id="TBW73384.1"/>
    </source>
</evidence>
<dbReference type="GO" id="GO:0005737">
    <property type="term" value="C:cytoplasm"/>
    <property type="evidence" value="ECO:0007669"/>
    <property type="project" value="UniProtKB-SubCell"/>
</dbReference>
<evidence type="ECO:0000256" key="3">
    <source>
        <dbReference type="ARBA" id="ARBA00023015"/>
    </source>
</evidence>
<dbReference type="PANTHER" id="PTHR37299">
    <property type="entry name" value="TRANSCRIPTIONAL REGULATOR-RELATED"/>
    <property type="match status" value="1"/>
</dbReference>
<dbReference type="SMART" id="SM00850">
    <property type="entry name" value="LytTR"/>
    <property type="match status" value="1"/>
</dbReference>
<evidence type="ECO:0000256" key="1">
    <source>
        <dbReference type="ARBA" id="ARBA00004496"/>
    </source>
</evidence>
<dbReference type="PANTHER" id="PTHR37299:SF2">
    <property type="entry name" value="HTH LYTTR-TYPE DOMAIN-CONTAINING PROTEIN"/>
    <property type="match status" value="1"/>
</dbReference>
<proteinExistence type="predicted"/>
<evidence type="ECO:0000259" key="6">
    <source>
        <dbReference type="PROSITE" id="PS50930"/>
    </source>
</evidence>
<comment type="subcellular location">
    <subcellularLocation>
        <location evidence="1">Cytoplasm</location>
    </subcellularLocation>
</comment>
<keyword evidence="5" id="KW-0804">Transcription</keyword>
<reference evidence="7 8" key="1">
    <citation type="journal article" date="2019" name="Sci. Transl. Med.">
        <title>Quorum sensing between bacterial species on the skin protects against epidermal injury in atopic dermatitis.</title>
        <authorList>
            <person name="Williams M.R."/>
        </authorList>
    </citation>
    <scope>NUCLEOTIDE SEQUENCE [LARGE SCALE GENOMIC DNA]</scope>
    <source>
        <strain evidence="7 8">E7</strain>
    </source>
</reference>
<keyword evidence="4" id="KW-0238">DNA-binding</keyword>
<accession>A0A4V2KVY6</accession>
<organism evidence="7 8">
    <name type="scientific">Staphylococcus lugdunensis</name>
    <dbReference type="NCBI Taxonomy" id="28035"/>
    <lineage>
        <taxon>Bacteria</taxon>
        <taxon>Bacillati</taxon>
        <taxon>Bacillota</taxon>
        <taxon>Bacilli</taxon>
        <taxon>Bacillales</taxon>
        <taxon>Staphylococcaceae</taxon>
        <taxon>Staphylococcus</taxon>
    </lineage>
</organism>
<evidence type="ECO:0000256" key="5">
    <source>
        <dbReference type="ARBA" id="ARBA00023163"/>
    </source>
</evidence>
<dbReference type="Proteomes" id="UP000293637">
    <property type="component" value="Unassembled WGS sequence"/>
</dbReference>
<dbReference type="Gene3D" id="2.40.50.1020">
    <property type="entry name" value="LytTr DNA-binding domain"/>
    <property type="match status" value="1"/>
</dbReference>
<dbReference type="PROSITE" id="PS50930">
    <property type="entry name" value="HTH_LYTTR"/>
    <property type="match status" value="1"/>
</dbReference>
<dbReference type="AlphaFoldDB" id="A0A4V2KVY6"/>
<keyword evidence="3" id="KW-0805">Transcription regulation</keyword>
<dbReference type="GO" id="GO:0003677">
    <property type="term" value="F:DNA binding"/>
    <property type="evidence" value="ECO:0007669"/>
    <property type="project" value="UniProtKB-KW"/>
</dbReference>
<dbReference type="GO" id="GO:0000156">
    <property type="term" value="F:phosphorelay response regulator activity"/>
    <property type="evidence" value="ECO:0007669"/>
    <property type="project" value="InterPro"/>
</dbReference>
<name>A0A4V2KVY6_STALU</name>